<dbReference type="Gene3D" id="3.20.20.10">
    <property type="entry name" value="Alanine racemase"/>
    <property type="match status" value="1"/>
</dbReference>
<evidence type="ECO:0000256" key="3">
    <source>
        <dbReference type="PIRSR" id="PIRSR004848-1"/>
    </source>
</evidence>
<comment type="cofactor">
    <cofactor evidence="3">
        <name>pyridoxal 5'-phosphate</name>
        <dbReference type="ChEBI" id="CHEBI:597326"/>
    </cofactor>
</comment>
<dbReference type="EMBL" id="CP003345">
    <property type="protein sequence ID" value="AFM04579.1"/>
    <property type="molecule type" value="Genomic_DNA"/>
</dbReference>
<dbReference type="SUPFAM" id="SSF51419">
    <property type="entry name" value="PLP-binding barrel"/>
    <property type="match status" value="1"/>
</dbReference>
<protein>
    <recommendedName>
        <fullName evidence="2">Pyridoxal phosphate homeostasis protein</fullName>
        <shortName evidence="2">PLP homeostasis protein</shortName>
    </recommendedName>
</protein>
<feature type="modified residue" description="N6-(pyridoxal phosphate)lysine" evidence="2 3">
    <location>
        <position position="28"/>
    </location>
</feature>
<proteinExistence type="inferred from homology"/>
<dbReference type="KEGG" id="fli:Fleli_2200"/>
<evidence type="ECO:0000259" key="5">
    <source>
        <dbReference type="Pfam" id="PF01168"/>
    </source>
</evidence>
<dbReference type="eggNOG" id="COG0325">
    <property type="taxonomic scope" value="Bacteria"/>
</dbReference>
<accession>I4AKU4</accession>
<dbReference type="Pfam" id="PF01168">
    <property type="entry name" value="Ala_racemase_N"/>
    <property type="match status" value="1"/>
</dbReference>
<keyword evidence="7" id="KW-1185">Reference proteome</keyword>
<evidence type="ECO:0000313" key="6">
    <source>
        <dbReference type="EMBL" id="AFM04579.1"/>
    </source>
</evidence>
<dbReference type="Proteomes" id="UP000006054">
    <property type="component" value="Chromosome"/>
</dbReference>
<dbReference type="InterPro" id="IPR001608">
    <property type="entry name" value="Ala_racemase_N"/>
</dbReference>
<evidence type="ECO:0000256" key="1">
    <source>
        <dbReference type="ARBA" id="ARBA00022898"/>
    </source>
</evidence>
<reference evidence="7" key="1">
    <citation type="submission" date="2012-06" db="EMBL/GenBank/DDBJ databases">
        <title>The complete genome of Flexibacter litoralis DSM 6794.</title>
        <authorList>
            <person name="Lucas S."/>
            <person name="Copeland A."/>
            <person name="Lapidus A."/>
            <person name="Glavina del Rio T."/>
            <person name="Dalin E."/>
            <person name="Tice H."/>
            <person name="Bruce D."/>
            <person name="Goodwin L."/>
            <person name="Pitluck S."/>
            <person name="Peters L."/>
            <person name="Ovchinnikova G."/>
            <person name="Lu M."/>
            <person name="Kyrpides N."/>
            <person name="Mavromatis K."/>
            <person name="Ivanova N."/>
            <person name="Brettin T."/>
            <person name="Detter J.C."/>
            <person name="Han C."/>
            <person name="Larimer F."/>
            <person name="Land M."/>
            <person name="Hauser L."/>
            <person name="Markowitz V."/>
            <person name="Cheng J.-F."/>
            <person name="Hugenholtz P."/>
            <person name="Woyke T."/>
            <person name="Wu D."/>
            <person name="Spring S."/>
            <person name="Lang E."/>
            <person name="Kopitz M."/>
            <person name="Brambilla E."/>
            <person name="Klenk H.-P."/>
            <person name="Eisen J.A."/>
        </authorList>
    </citation>
    <scope>NUCLEOTIDE SEQUENCE [LARGE SCALE GENOMIC DNA]</scope>
    <source>
        <strain evidence="7">ATCC 23117 / DSM 6794 / NBRC 15988 / NCIMB 1366 / Sio-4</strain>
    </source>
</reference>
<dbReference type="CDD" id="cd00635">
    <property type="entry name" value="PLPDE_III_YBL036c_like"/>
    <property type="match status" value="1"/>
</dbReference>
<comment type="similarity">
    <text evidence="2 4">Belongs to the pyridoxal phosphate-binding protein YggS/PROSC family.</text>
</comment>
<dbReference type="GO" id="GO:0030170">
    <property type="term" value="F:pyridoxal phosphate binding"/>
    <property type="evidence" value="ECO:0007669"/>
    <property type="project" value="UniProtKB-UniRule"/>
</dbReference>
<name>I4AKU4_BERLS</name>
<gene>
    <name evidence="6" type="ordered locus">Fleli_2200</name>
</gene>
<dbReference type="HOGENOM" id="CLU_059988_1_3_10"/>
<organism evidence="6 7">
    <name type="scientific">Bernardetia litoralis (strain ATCC 23117 / DSM 6794 / NBRC 15988 / NCIMB 1366 / Fx l1 / Sio-4)</name>
    <name type="common">Flexibacter litoralis</name>
    <dbReference type="NCBI Taxonomy" id="880071"/>
    <lineage>
        <taxon>Bacteria</taxon>
        <taxon>Pseudomonadati</taxon>
        <taxon>Bacteroidota</taxon>
        <taxon>Cytophagia</taxon>
        <taxon>Cytophagales</taxon>
        <taxon>Bernardetiaceae</taxon>
        <taxon>Bernardetia</taxon>
    </lineage>
</organism>
<dbReference type="NCBIfam" id="TIGR00044">
    <property type="entry name" value="YggS family pyridoxal phosphate-dependent enzyme"/>
    <property type="match status" value="1"/>
</dbReference>
<dbReference type="OrthoDB" id="9804072at2"/>
<dbReference type="InterPro" id="IPR029066">
    <property type="entry name" value="PLP-binding_barrel"/>
</dbReference>
<dbReference type="STRING" id="880071.Fleli_2200"/>
<comment type="function">
    <text evidence="2">Pyridoxal 5'-phosphate (PLP)-binding protein, which is involved in PLP homeostasis.</text>
</comment>
<evidence type="ECO:0000256" key="2">
    <source>
        <dbReference type="HAMAP-Rule" id="MF_02087"/>
    </source>
</evidence>
<dbReference type="AlphaFoldDB" id="I4AKU4"/>
<keyword evidence="1 2" id="KW-0663">Pyridoxal phosphate</keyword>
<dbReference type="HAMAP" id="MF_02087">
    <property type="entry name" value="PLP_homeostasis"/>
    <property type="match status" value="1"/>
</dbReference>
<dbReference type="FunFam" id="3.20.20.10:FF:000018">
    <property type="entry name" value="Pyridoxal phosphate homeostasis protein"/>
    <property type="match status" value="1"/>
</dbReference>
<dbReference type="RefSeq" id="WP_014798026.1">
    <property type="nucleotide sequence ID" value="NC_018018.1"/>
</dbReference>
<dbReference type="PATRIC" id="fig|880071.3.peg.2189"/>
<dbReference type="PIRSF" id="PIRSF004848">
    <property type="entry name" value="YBL036c_PLPDEIII"/>
    <property type="match status" value="1"/>
</dbReference>
<evidence type="ECO:0000256" key="4">
    <source>
        <dbReference type="RuleBase" id="RU004514"/>
    </source>
</evidence>
<evidence type="ECO:0000313" key="7">
    <source>
        <dbReference type="Proteomes" id="UP000006054"/>
    </source>
</evidence>
<sequence>MQNSIKENLDEILSKLENTEAKLIAVTKTHPVEKLQTLYDLDFKVFGENRVQELTEKHEKLPKDIQWHLIGTLQKNKVKYVAPFVAMIHSVESFSLLKEINKRAKQNERVIECLLQMHIAEEDTKFGLNETELYEILESEELKNFENIKLVGLMGMATFTDNKNQVRAEFKNLKTLFDKVKTNFKTENIDFREISMGMSGDYPIAIEEGATLVRVGSAIFGKR</sequence>
<dbReference type="InterPro" id="IPR011078">
    <property type="entry name" value="PyrdxlP_homeostasis"/>
</dbReference>
<dbReference type="PANTHER" id="PTHR10146">
    <property type="entry name" value="PROLINE SYNTHETASE CO-TRANSCRIBED BACTERIAL HOMOLOG PROTEIN"/>
    <property type="match status" value="1"/>
</dbReference>
<feature type="domain" description="Alanine racemase N-terminal" evidence="5">
    <location>
        <begin position="3"/>
        <end position="222"/>
    </location>
</feature>
<dbReference type="PANTHER" id="PTHR10146:SF14">
    <property type="entry name" value="PYRIDOXAL PHOSPHATE HOMEOSTASIS PROTEIN"/>
    <property type="match status" value="1"/>
</dbReference>